<dbReference type="Proteomes" id="UP000309488">
    <property type="component" value="Unassembled WGS sequence"/>
</dbReference>
<evidence type="ECO:0000313" key="7">
    <source>
        <dbReference type="Proteomes" id="UP000309488"/>
    </source>
</evidence>
<dbReference type="Gene3D" id="3.40.50.300">
    <property type="entry name" value="P-loop containing nucleotide triphosphate hydrolases"/>
    <property type="match status" value="1"/>
</dbReference>
<name>A0A4U1CVM3_9SPHI</name>
<evidence type="ECO:0000313" key="6">
    <source>
        <dbReference type="EMBL" id="TKC13291.1"/>
    </source>
</evidence>
<comment type="similarity">
    <text evidence="1">Belongs to the SIMIBI class G3E GTPase family. ArgK/MeaB subfamily.</text>
</comment>
<dbReference type="NCBIfam" id="TIGR00750">
    <property type="entry name" value="lao"/>
    <property type="match status" value="1"/>
</dbReference>
<sequence length="299" mass="33166">MNSYQPLKKGIEQGDFRILARALTLVENEIEPSSALLQSISIQNAIPVIGITGPPGAGKSTLVNEIVNCFVNKDKKVAILAVDPTSPFNFGSLLGDRIRMAQQFNNPNVYIRSIATRGALGGVSIKTLEMIDVLRAAKFDLIIVETVGVGQSEVEIAGLADKTIVVLVPESGDEIQNIKSGLMEIAQAFVVNKADREGADMFANNLKKMIHQQTAEIPVFKTIADKKNGILELYNWIIKPIDKVNDRRKFLLAEKALRIIQHYKMQDIDKKQLRLAIEEAALKPDFNIYKFVEGWIKHS</sequence>
<evidence type="ECO:0000256" key="5">
    <source>
        <dbReference type="ARBA" id="ARBA00023186"/>
    </source>
</evidence>
<dbReference type="PANTHER" id="PTHR43087:SF1">
    <property type="entry name" value="LAO_AO TRANSPORT SYSTEM ATPASE"/>
    <property type="match status" value="1"/>
</dbReference>
<dbReference type="InterPro" id="IPR052040">
    <property type="entry name" value="GTPase/Isobutyryl-CoA_mutase"/>
</dbReference>
<keyword evidence="2" id="KW-0547">Nucleotide-binding</keyword>
<accession>A0A4U1CVM3</accession>
<comment type="caution">
    <text evidence="6">The sequence shown here is derived from an EMBL/GenBank/DDBJ whole genome shotgun (WGS) entry which is preliminary data.</text>
</comment>
<reference evidence="6 7" key="1">
    <citation type="submission" date="2019-04" db="EMBL/GenBank/DDBJ databases">
        <title>Pedobacter sp. RP-3-22 sp. nov., isolated from Arctic soil.</title>
        <authorList>
            <person name="Dahal R.H."/>
            <person name="Kim D.-U."/>
        </authorList>
    </citation>
    <scope>NUCLEOTIDE SEQUENCE [LARGE SCALE GENOMIC DNA]</scope>
    <source>
        <strain evidence="6 7">RP-3-22</strain>
    </source>
</reference>
<evidence type="ECO:0000256" key="4">
    <source>
        <dbReference type="ARBA" id="ARBA00023134"/>
    </source>
</evidence>
<keyword evidence="5" id="KW-0143">Chaperone</keyword>
<protein>
    <submittedName>
        <fullName evidence="6">Methylmalonyl Co-A mutase-associated GTPase MeaB</fullName>
    </submittedName>
</protein>
<gene>
    <name evidence="6" type="primary">meaB</name>
    <name evidence="6" type="ORF">FA048_04585</name>
</gene>
<dbReference type="SUPFAM" id="SSF52540">
    <property type="entry name" value="P-loop containing nucleoside triphosphate hydrolases"/>
    <property type="match status" value="1"/>
</dbReference>
<dbReference type="Pfam" id="PF03308">
    <property type="entry name" value="MeaB"/>
    <property type="match status" value="1"/>
</dbReference>
<keyword evidence="7" id="KW-1185">Reference proteome</keyword>
<evidence type="ECO:0000256" key="3">
    <source>
        <dbReference type="ARBA" id="ARBA00022801"/>
    </source>
</evidence>
<dbReference type="AlphaFoldDB" id="A0A4U1CVM3"/>
<organism evidence="6 7">
    <name type="scientific">Pedobacter polaris</name>
    <dbReference type="NCBI Taxonomy" id="2571273"/>
    <lineage>
        <taxon>Bacteria</taxon>
        <taxon>Pseudomonadati</taxon>
        <taxon>Bacteroidota</taxon>
        <taxon>Sphingobacteriia</taxon>
        <taxon>Sphingobacteriales</taxon>
        <taxon>Sphingobacteriaceae</taxon>
        <taxon>Pedobacter</taxon>
    </lineage>
</organism>
<dbReference type="GO" id="GO:0005525">
    <property type="term" value="F:GTP binding"/>
    <property type="evidence" value="ECO:0007669"/>
    <property type="project" value="UniProtKB-KW"/>
</dbReference>
<evidence type="ECO:0000256" key="1">
    <source>
        <dbReference type="ARBA" id="ARBA00009625"/>
    </source>
</evidence>
<keyword evidence="3" id="KW-0378">Hydrolase</keyword>
<dbReference type="InterPro" id="IPR027417">
    <property type="entry name" value="P-loop_NTPase"/>
</dbReference>
<keyword evidence="4" id="KW-0342">GTP-binding</keyword>
<evidence type="ECO:0000256" key="2">
    <source>
        <dbReference type="ARBA" id="ARBA00022741"/>
    </source>
</evidence>
<dbReference type="OrthoDB" id="9778292at2"/>
<dbReference type="InterPro" id="IPR005129">
    <property type="entry name" value="GTPase_ArgK"/>
</dbReference>
<dbReference type="PANTHER" id="PTHR43087">
    <property type="entry name" value="LYSINE/ARGININE/ORNITHINE TRANSPORT SYSTEM KINASE"/>
    <property type="match status" value="1"/>
</dbReference>
<dbReference type="CDD" id="cd03114">
    <property type="entry name" value="MMAA-like"/>
    <property type="match status" value="1"/>
</dbReference>
<dbReference type="GO" id="GO:0003924">
    <property type="term" value="F:GTPase activity"/>
    <property type="evidence" value="ECO:0007669"/>
    <property type="project" value="InterPro"/>
</dbReference>
<dbReference type="EMBL" id="SWBR01000001">
    <property type="protein sequence ID" value="TKC13291.1"/>
    <property type="molecule type" value="Genomic_DNA"/>
</dbReference>
<proteinExistence type="inferred from homology"/>